<keyword evidence="8" id="KW-1185">Reference proteome</keyword>
<evidence type="ECO:0000256" key="4">
    <source>
        <dbReference type="ARBA" id="ARBA00048448"/>
    </source>
</evidence>
<dbReference type="PRINTS" id="PR00757">
    <property type="entry name" value="AMINEOXDASEF"/>
</dbReference>
<evidence type="ECO:0000256" key="1">
    <source>
        <dbReference type="ARBA" id="ARBA00001974"/>
    </source>
</evidence>
<sequence>MRGPINYSWELANEELKQYSIAAFIAGQGSAWWFDLPTLKQEEALLQNLAEMVPQADSKEVWAPFEINIQDWAKEEYIGGGPTSSMGPGDYARYSQALREPYGDLHFAGGELAFEWKGYLEGAVRSGSRAAGEIVEALKGV</sequence>
<feature type="domain" description="Amine oxidase" evidence="6">
    <location>
        <begin position="21"/>
        <end position="134"/>
    </location>
</feature>
<protein>
    <recommendedName>
        <fullName evidence="5">Amine oxidase</fullName>
        <ecNumber evidence="5">1.4.3.-</ecNumber>
    </recommendedName>
</protein>
<dbReference type="PANTHER" id="PTHR43563">
    <property type="entry name" value="AMINE OXIDASE"/>
    <property type="match status" value="1"/>
</dbReference>
<comment type="cofactor">
    <cofactor evidence="1 5">
        <name>FAD</name>
        <dbReference type="ChEBI" id="CHEBI:57692"/>
    </cofactor>
</comment>
<gene>
    <name evidence="7" type="ORF">PRZ48_009040</name>
</gene>
<evidence type="ECO:0000259" key="6">
    <source>
        <dbReference type="Pfam" id="PF01593"/>
    </source>
</evidence>
<reference evidence="7 8" key="1">
    <citation type="journal article" date="2023" name="G3 (Bethesda)">
        <title>A chromosome-level genome assembly of Zasmidium syzygii isolated from banana leaves.</title>
        <authorList>
            <person name="van Westerhoven A.C."/>
            <person name="Mehrabi R."/>
            <person name="Talebi R."/>
            <person name="Steentjes M.B.F."/>
            <person name="Corcolon B."/>
            <person name="Chong P.A."/>
            <person name="Kema G.H.J."/>
            <person name="Seidl M.F."/>
        </authorList>
    </citation>
    <scope>NUCLEOTIDE SEQUENCE [LARGE SCALE GENOMIC DNA]</scope>
    <source>
        <strain evidence="7 8">P124</strain>
    </source>
</reference>
<dbReference type="InterPro" id="IPR036188">
    <property type="entry name" value="FAD/NAD-bd_sf"/>
</dbReference>
<evidence type="ECO:0000256" key="3">
    <source>
        <dbReference type="ARBA" id="ARBA00023002"/>
    </source>
</evidence>
<dbReference type="EC" id="1.4.3.-" evidence="5"/>
<dbReference type="InterPro" id="IPR001613">
    <property type="entry name" value="Flavin_amine_oxidase"/>
</dbReference>
<comment type="catalytic activity">
    <reaction evidence="4">
        <text>a secondary aliphatic amine + O2 + H2O = a primary amine + an aldehyde + H2O2</text>
        <dbReference type="Rhea" id="RHEA:26414"/>
        <dbReference type="ChEBI" id="CHEBI:15377"/>
        <dbReference type="ChEBI" id="CHEBI:15379"/>
        <dbReference type="ChEBI" id="CHEBI:16240"/>
        <dbReference type="ChEBI" id="CHEBI:17478"/>
        <dbReference type="ChEBI" id="CHEBI:58855"/>
        <dbReference type="ChEBI" id="CHEBI:65296"/>
        <dbReference type="EC" id="1.4.3.4"/>
    </reaction>
</comment>
<dbReference type="PANTHER" id="PTHR43563:SF14">
    <property type="entry name" value="AMINE OXIDASE"/>
    <property type="match status" value="1"/>
</dbReference>
<comment type="caution">
    <text evidence="7">The sequence shown here is derived from an EMBL/GenBank/DDBJ whole genome shotgun (WGS) entry which is preliminary data.</text>
</comment>
<keyword evidence="3 5" id="KW-0560">Oxidoreductase</keyword>
<dbReference type="Proteomes" id="UP001305779">
    <property type="component" value="Unassembled WGS sequence"/>
</dbReference>
<keyword evidence="5" id="KW-0285">Flavoprotein</keyword>
<proteinExistence type="inferred from homology"/>
<evidence type="ECO:0000313" key="8">
    <source>
        <dbReference type="Proteomes" id="UP001305779"/>
    </source>
</evidence>
<name>A0ABR0EI89_ZASCE</name>
<accession>A0ABR0EI89</accession>
<dbReference type="InterPro" id="IPR002937">
    <property type="entry name" value="Amino_oxidase"/>
</dbReference>
<dbReference type="InterPro" id="IPR050703">
    <property type="entry name" value="Flavin_MAO"/>
</dbReference>
<comment type="similarity">
    <text evidence="2 5">Belongs to the flavin monoamine oxidase family.</text>
</comment>
<evidence type="ECO:0000256" key="5">
    <source>
        <dbReference type="RuleBase" id="RU362067"/>
    </source>
</evidence>
<dbReference type="SUPFAM" id="SSF54373">
    <property type="entry name" value="FAD-linked reductases, C-terminal domain"/>
    <property type="match status" value="1"/>
</dbReference>
<evidence type="ECO:0000256" key="2">
    <source>
        <dbReference type="ARBA" id="ARBA00005995"/>
    </source>
</evidence>
<keyword evidence="5" id="KW-0274">FAD</keyword>
<dbReference type="SUPFAM" id="SSF51905">
    <property type="entry name" value="FAD/NAD(P)-binding domain"/>
    <property type="match status" value="1"/>
</dbReference>
<dbReference type="Pfam" id="PF01593">
    <property type="entry name" value="Amino_oxidase"/>
    <property type="match status" value="1"/>
</dbReference>
<organism evidence="7 8">
    <name type="scientific">Zasmidium cellare</name>
    <name type="common">Wine cellar mold</name>
    <name type="synonym">Racodium cellare</name>
    <dbReference type="NCBI Taxonomy" id="395010"/>
    <lineage>
        <taxon>Eukaryota</taxon>
        <taxon>Fungi</taxon>
        <taxon>Dikarya</taxon>
        <taxon>Ascomycota</taxon>
        <taxon>Pezizomycotina</taxon>
        <taxon>Dothideomycetes</taxon>
        <taxon>Dothideomycetidae</taxon>
        <taxon>Mycosphaerellales</taxon>
        <taxon>Mycosphaerellaceae</taxon>
        <taxon>Zasmidium</taxon>
    </lineage>
</organism>
<dbReference type="EMBL" id="JAXOVC010000006">
    <property type="protein sequence ID" value="KAK4500848.1"/>
    <property type="molecule type" value="Genomic_DNA"/>
</dbReference>
<dbReference type="Gene3D" id="3.50.50.60">
    <property type="entry name" value="FAD/NAD(P)-binding domain"/>
    <property type="match status" value="1"/>
</dbReference>
<evidence type="ECO:0000313" key="7">
    <source>
        <dbReference type="EMBL" id="KAK4500848.1"/>
    </source>
</evidence>